<evidence type="ECO:0000313" key="4">
    <source>
        <dbReference type="EMBL" id="TBL81187.1"/>
    </source>
</evidence>
<dbReference type="InterPro" id="IPR018711">
    <property type="entry name" value="NAGPA"/>
</dbReference>
<dbReference type="RefSeq" id="WP_131011899.1">
    <property type="nucleotide sequence ID" value="NZ_SIRE01000003.1"/>
</dbReference>
<organism evidence="4 5">
    <name type="scientific">Paenibacillus thalictri</name>
    <dbReference type="NCBI Taxonomy" id="2527873"/>
    <lineage>
        <taxon>Bacteria</taxon>
        <taxon>Bacillati</taxon>
        <taxon>Bacillota</taxon>
        <taxon>Bacilli</taxon>
        <taxon>Bacillales</taxon>
        <taxon>Paenibacillaceae</taxon>
        <taxon>Paenibacillus</taxon>
    </lineage>
</organism>
<evidence type="ECO:0000256" key="1">
    <source>
        <dbReference type="SAM" id="MobiDB-lite"/>
    </source>
</evidence>
<gene>
    <name evidence="4" type="ORF">EYB31_03600</name>
</gene>
<dbReference type="EMBL" id="SIRE01000003">
    <property type="protein sequence ID" value="TBL81187.1"/>
    <property type="molecule type" value="Genomic_DNA"/>
</dbReference>
<protein>
    <submittedName>
        <fullName evidence="4">Phosphodiester glycosidase family protein</fullName>
    </submittedName>
</protein>
<feature type="compositionally biased region" description="Polar residues" evidence="1">
    <location>
        <begin position="1"/>
        <end position="11"/>
    </location>
</feature>
<evidence type="ECO:0000256" key="2">
    <source>
        <dbReference type="SAM" id="Phobius"/>
    </source>
</evidence>
<keyword evidence="4" id="KW-0326">Glycosidase</keyword>
<dbReference type="Proteomes" id="UP000293142">
    <property type="component" value="Unassembled WGS sequence"/>
</dbReference>
<name>A0A4Q9DVV1_9BACL</name>
<sequence>MSVQLQTSRPNASAKVAAKKSKPSRKKSSSWITLFFYTLLVTFLFGMIFTVWFYLTESGTNFRYMMADTLISTQHRHWGAYLIGQNELDKRVEQYWKRFDDYSDVKDNHLVQVPSSSNPSSSAAAAKPHVPEKPLVQIEPIEGKNFKGYLLTVSDPKKIRIAVPGKVGKGEKVTSMVQRLGAVAGVNAGGFVDPEWMGNGFQPTGIVMSGGKIFYNDGGMNTANHVVGIDKDGLMITGKYSPNELLKMGVQEAVTFAPRFIVNGQGLIKNQADGWGIAPRTSMAQKQDGTIMFAIIDGRQPGYSIGATLYDIQNVFLEHGAVTAANLDGGSSTVLVHNNKIVNKPSSEYGERYLPTAWLVFEDPANAAIKNIWEGLDKSKIDPSKW</sequence>
<keyword evidence="2" id="KW-0472">Membrane</keyword>
<dbReference type="PANTHER" id="PTHR40446">
    <property type="entry name" value="N-ACETYLGLUCOSAMINE-1-PHOSPHODIESTER ALPHA-N-ACETYLGLUCOSAMINIDASE"/>
    <property type="match status" value="1"/>
</dbReference>
<feature type="transmembrane region" description="Helical" evidence="2">
    <location>
        <begin position="31"/>
        <end position="55"/>
    </location>
</feature>
<dbReference type="OrthoDB" id="9816453at2"/>
<keyword evidence="2" id="KW-0812">Transmembrane</keyword>
<comment type="caution">
    <text evidence="4">The sequence shown here is derived from an EMBL/GenBank/DDBJ whole genome shotgun (WGS) entry which is preliminary data.</text>
</comment>
<feature type="region of interest" description="Disordered" evidence="1">
    <location>
        <begin position="1"/>
        <end position="21"/>
    </location>
</feature>
<accession>A0A4Q9DVV1</accession>
<dbReference type="Pfam" id="PF09992">
    <property type="entry name" value="NAGPA"/>
    <property type="match status" value="1"/>
</dbReference>
<feature type="domain" description="Phosphodiester glycosidase" evidence="3">
    <location>
        <begin position="181"/>
        <end position="361"/>
    </location>
</feature>
<proteinExistence type="predicted"/>
<evidence type="ECO:0000313" key="5">
    <source>
        <dbReference type="Proteomes" id="UP000293142"/>
    </source>
</evidence>
<evidence type="ECO:0000259" key="3">
    <source>
        <dbReference type="Pfam" id="PF09992"/>
    </source>
</evidence>
<keyword evidence="4" id="KW-0378">Hydrolase</keyword>
<keyword evidence="5" id="KW-1185">Reference proteome</keyword>
<dbReference type="AlphaFoldDB" id="A0A4Q9DVV1"/>
<reference evidence="4 5" key="1">
    <citation type="submission" date="2019-02" db="EMBL/GenBank/DDBJ databases">
        <title>Paenibacillus sp. nov., isolated from surface-sterilized tissue of Thalictrum simplex L.</title>
        <authorList>
            <person name="Tuo L."/>
        </authorList>
    </citation>
    <scope>NUCLEOTIDE SEQUENCE [LARGE SCALE GENOMIC DNA]</scope>
    <source>
        <strain evidence="4 5">N2SHLJ1</strain>
    </source>
</reference>
<keyword evidence="2" id="KW-1133">Transmembrane helix</keyword>
<dbReference type="GO" id="GO:0016798">
    <property type="term" value="F:hydrolase activity, acting on glycosyl bonds"/>
    <property type="evidence" value="ECO:0007669"/>
    <property type="project" value="UniProtKB-KW"/>
</dbReference>
<dbReference type="PANTHER" id="PTHR40446:SF2">
    <property type="entry name" value="N-ACETYLGLUCOSAMINE-1-PHOSPHODIESTER ALPHA-N-ACETYLGLUCOSAMINIDASE"/>
    <property type="match status" value="1"/>
</dbReference>